<accession>G0URS3</accession>
<keyword evidence="1" id="KW-0472">Membrane</keyword>
<organism evidence="2">
    <name type="scientific">Trypanosoma congolense (strain IL3000)</name>
    <dbReference type="NCBI Taxonomy" id="1068625"/>
    <lineage>
        <taxon>Eukaryota</taxon>
        <taxon>Discoba</taxon>
        <taxon>Euglenozoa</taxon>
        <taxon>Kinetoplastea</taxon>
        <taxon>Metakinetoplastina</taxon>
        <taxon>Trypanosomatida</taxon>
        <taxon>Trypanosomatidae</taxon>
        <taxon>Trypanosoma</taxon>
        <taxon>Nannomonas</taxon>
    </lineage>
</organism>
<keyword evidence="1" id="KW-1133">Transmembrane helix</keyword>
<gene>
    <name evidence="2" type="ORF">TCIL3000_8_3040</name>
</gene>
<reference evidence="2" key="1">
    <citation type="journal article" date="2012" name="Proc. Natl. Acad. Sci. U.S.A.">
        <title>Antigenic diversity is generated by distinct evolutionary mechanisms in African trypanosome species.</title>
        <authorList>
            <person name="Jackson A.P."/>
            <person name="Berry A."/>
            <person name="Aslett M."/>
            <person name="Allison H.C."/>
            <person name="Burton P."/>
            <person name="Vavrova-Anderson J."/>
            <person name="Brown R."/>
            <person name="Browne H."/>
            <person name="Corton N."/>
            <person name="Hauser H."/>
            <person name="Gamble J."/>
            <person name="Gilderthorp R."/>
            <person name="Marcello L."/>
            <person name="McQuillan J."/>
            <person name="Otto T.D."/>
            <person name="Quail M.A."/>
            <person name="Sanders M.J."/>
            <person name="van Tonder A."/>
            <person name="Ginger M.L."/>
            <person name="Field M.C."/>
            <person name="Barry J.D."/>
            <person name="Hertz-Fowler C."/>
            <person name="Berriman M."/>
        </authorList>
    </citation>
    <scope>NUCLEOTIDE SEQUENCE</scope>
    <source>
        <strain evidence="2">IL3000</strain>
    </source>
</reference>
<dbReference type="AlphaFoldDB" id="G0URS3"/>
<proteinExistence type="predicted"/>
<evidence type="ECO:0000256" key="1">
    <source>
        <dbReference type="SAM" id="Phobius"/>
    </source>
</evidence>
<keyword evidence="1" id="KW-0812">Transmembrane</keyword>
<dbReference type="EMBL" id="HE575321">
    <property type="protein sequence ID" value="CCC92085.1"/>
    <property type="molecule type" value="Genomic_DNA"/>
</dbReference>
<name>G0URS3_TRYCI</name>
<protein>
    <submittedName>
        <fullName evidence="2">Uncharacterized protein</fullName>
    </submittedName>
</protein>
<evidence type="ECO:0000313" key="2">
    <source>
        <dbReference type="EMBL" id="CCC92085.1"/>
    </source>
</evidence>
<feature type="transmembrane region" description="Helical" evidence="1">
    <location>
        <begin position="35"/>
        <end position="60"/>
    </location>
</feature>
<sequence>MLTSKVELQYTTAVRFFGFFSACKPINFLSLTTNIIVSSPACLLLMPFAHIIVCLADALLMWRVDKSGFTPEGRQLSSQGAGLLAAESSGSELAKIFRWLSSARNSATRAFKK</sequence>